<accession>A0A0N7MW42</accession>
<evidence type="ECO:0000256" key="1">
    <source>
        <dbReference type="SAM" id="MobiDB-lite"/>
    </source>
</evidence>
<dbReference type="EMBL" id="CZVW01000003">
    <property type="protein sequence ID" value="CUS97595.1"/>
    <property type="molecule type" value="Genomic_DNA"/>
</dbReference>
<dbReference type="InterPro" id="IPR013783">
    <property type="entry name" value="Ig-like_fold"/>
</dbReference>
<reference evidence="3" key="1">
    <citation type="submission" date="2015-11" db="EMBL/GenBank/DDBJ databases">
        <authorList>
            <person name="Varghese N."/>
        </authorList>
    </citation>
    <scope>NUCLEOTIDE SEQUENCE [LARGE SCALE GENOMIC DNA]</scope>
    <source>
        <strain evidence="3">JGI-23</strain>
    </source>
</reference>
<dbReference type="OrthoDB" id="9798564at2"/>
<name>A0A0N7MW42_9BACT</name>
<keyword evidence="3" id="KW-1185">Reference proteome</keyword>
<evidence type="ECO:0000313" key="2">
    <source>
        <dbReference type="EMBL" id="CUS97595.1"/>
    </source>
</evidence>
<dbReference type="Gene3D" id="2.60.40.10">
    <property type="entry name" value="Immunoglobulins"/>
    <property type="match status" value="1"/>
</dbReference>
<dbReference type="RefSeq" id="WP_092347458.1">
    <property type="nucleotide sequence ID" value="NZ_CZVW01000003.1"/>
</dbReference>
<feature type="compositionally biased region" description="Basic and acidic residues" evidence="1">
    <location>
        <begin position="214"/>
        <end position="232"/>
    </location>
</feature>
<dbReference type="AlphaFoldDB" id="A0A0N7MW42"/>
<dbReference type="Proteomes" id="UP000199197">
    <property type="component" value="Unassembled WGS sequence"/>
</dbReference>
<sequence>MKSKIYLLVLLVLIFSPLISQQKKSDREKALEILRGLTSKEREEQRKVEHKVISDYIANGYEEMLRKSTFLKQNIEIVPPPHLANDPDWKKKWKNPKEMTPEERERYYKEIDRKIRKVGGEADRKKLVMNGNKITVTIYNYGSLSAPGDRITDVVWNGLGYAYEFGPLVGASVVDTSGKRIHIITDGLLDGGDRSPDGTKRWGWQPLPGYADPNQDKIAHNPDKDLNGDGKPDSWPSSWYDPVLGKYVWPGYLSRDATQADLEAFYVMDDRDNEEFAYFPFPDDSTRRGLGIQAQVRVLQWANPLAEDAIFIVYTITNVSPKNLDSVVFGMWGDPHVGGATDYSDDDSYFIPPYNVPNYPPVDNIPVYARSMVYSWDHDGRGMFGLKPGYFGYKFLESPGNPYDGIDNDGDAMIDESQQDGIDNDGDWNPLIDDVGVDGIPGTGDEGEGDGVPTRGRLLPDGSLDPLSPGEPNFEFTDLDESDMIGLTSFNAFIWSTDYVSNDENIWNRLKPGNFSEIVQTADNVFLYGSGYIQLPAGQTRRFSVALLLGEDLNDLLLNAETVQRIYNANYRFYRPPERPKVRAVAGDRKVTLYWDTRAEKSFDPLFGKNPLDANDPGYDFEGYVIYKSTDPGFKDVELITDGRGAKYLRVPLKDAYGRDARFDKVNGWRGYSPVAYPGRGIHYYLGDDVGLVHSYVDSVGVMNGVKYYYAVVSYDRGDSLGIPPTECTMKVVVDPISGEEELDDNVVSVIPGDRAIGYVGPQVSRTVDGVGFKHVSGRGTGKIVVEVLNDLEVRDMGYKIWFEGSGDSLRWNVVSDEEIRERIDFTDTLWKKLLRLPLEGGVMIDGYAEGVDYVVDYGRGLIKALRGGRLFGRSGVEVRYRYYSVKGSKELSGGDGSEVFDGMRIRVWNDELGLDLERSGWGGGSVGRVRYRISTATLGLGRRMYPADFRIVFGKLDTLSDGSLSSPVDTSINGVKLPFYVENVTEGWRVKVYVREVIRNGRWDLGEDVIFLERGSTNRTTWQVLFEQVRDGDVVYSYPRIGVDIKEGDEFWLRTKRSFNTVEGAVVDVDSFRLEVKGHKYDLGLASSLLDRIKVVPNPYVGINELEPVSKLPGQVRGERRIYFDGLPKECVIRIYTLSGELVKEIYHSSGVDNGREYWNLLNRDGLGVSYGVYIAHIDAPGIGQKLIKFAIIK</sequence>
<gene>
    <name evidence="2" type="ORF">JGI23_00320</name>
</gene>
<organism evidence="2 3">
    <name type="scientific">Candidatus Chryseopegocella kryptomonas</name>
    <dbReference type="NCBI Taxonomy" id="1633643"/>
    <lineage>
        <taxon>Bacteria</taxon>
        <taxon>Pseudomonadati</taxon>
        <taxon>Candidatus Kryptoniota</taxon>
        <taxon>Candidatus Chryseopegocella</taxon>
    </lineage>
</organism>
<proteinExistence type="predicted"/>
<evidence type="ECO:0000313" key="3">
    <source>
        <dbReference type="Proteomes" id="UP000199197"/>
    </source>
</evidence>
<feature type="region of interest" description="Disordered" evidence="1">
    <location>
        <begin position="212"/>
        <end position="234"/>
    </location>
</feature>
<protein>
    <submittedName>
        <fullName evidence="2">Uncharacterized protein</fullName>
    </submittedName>
</protein>